<evidence type="ECO:0000256" key="4">
    <source>
        <dbReference type="ARBA" id="ARBA00012572"/>
    </source>
</evidence>
<dbReference type="HAMAP" id="MF_00135">
    <property type="entry name" value="PRAI"/>
    <property type="match status" value="1"/>
</dbReference>
<reference evidence="12 13" key="1">
    <citation type="submission" date="2018-06" db="EMBL/GenBank/DDBJ databases">
        <title>Freshwater and sediment microbial communities from various areas in North America, analyzing microbe dynamics in response to fracking.</title>
        <authorList>
            <person name="Lamendella R."/>
        </authorList>
    </citation>
    <scope>NUCLEOTIDE SEQUENCE [LARGE SCALE GENOMIC DNA]</scope>
    <source>
        <strain evidence="12 13">97B</strain>
    </source>
</reference>
<keyword evidence="8 10" id="KW-0057">Aromatic amino acid biosynthesis</keyword>
<accession>A0A366EBA7</accession>
<dbReference type="SUPFAM" id="SSF51366">
    <property type="entry name" value="Ribulose-phoshate binding barrel"/>
    <property type="match status" value="1"/>
</dbReference>
<comment type="caution">
    <text evidence="12">The sequence shown here is derived from an EMBL/GenBank/DDBJ whole genome shotgun (WGS) entry which is preliminary data.</text>
</comment>
<evidence type="ECO:0000256" key="9">
    <source>
        <dbReference type="ARBA" id="ARBA00023235"/>
    </source>
</evidence>
<protein>
    <recommendedName>
        <fullName evidence="5 10">N-(5'-phosphoribosyl)anthranilate isomerase</fullName>
        <shortName evidence="10">PRAI</shortName>
        <ecNumber evidence="4 10">5.3.1.24</ecNumber>
    </recommendedName>
</protein>
<dbReference type="Proteomes" id="UP000252118">
    <property type="component" value="Unassembled WGS sequence"/>
</dbReference>
<keyword evidence="6 10" id="KW-0028">Amino-acid biosynthesis</keyword>
<evidence type="ECO:0000256" key="2">
    <source>
        <dbReference type="ARBA" id="ARBA00004664"/>
    </source>
</evidence>
<feature type="domain" description="N-(5'phosphoribosyl) anthranilate isomerase (PRAI)" evidence="11">
    <location>
        <begin position="4"/>
        <end position="196"/>
    </location>
</feature>
<comment type="catalytic activity">
    <reaction evidence="1 10">
        <text>N-(5-phospho-beta-D-ribosyl)anthranilate = 1-(2-carboxyphenylamino)-1-deoxy-D-ribulose 5-phosphate</text>
        <dbReference type="Rhea" id="RHEA:21540"/>
        <dbReference type="ChEBI" id="CHEBI:18277"/>
        <dbReference type="ChEBI" id="CHEBI:58613"/>
        <dbReference type="EC" id="5.3.1.24"/>
    </reaction>
</comment>
<evidence type="ECO:0000256" key="1">
    <source>
        <dbReference type="ARBA" id="ARBA00001164"/>
    </source>
</evidence>
<dbReference type="InterPro" id="IPR001240">
    <property type="entry name" value="PRAI_dom"/>
</dbReference>
<dbReference type="NCBIfam" id="NF002298">
    <property type="entry name" value="PRK01222.1-4"/>
    <property type="match status" value="1"/>
</dbReference>
<evidence type="ECO:0000256" key="10">
    <source>
        <dbReference type="HAMAP-Rule" id="MF_00135"/>
    </source>
</evidence>
<comment type="pathway">
    <text evidence="2 10">Amino-acid biosynthesis; L-tryptophan biosynthesis; L-tryptophan from chorismate: step 3/5.</text>
</comment>
<evidence type="ECO:0000256" key="7">
    <source>
        <dbReference type="ARBA" id="ARBA00022822"/>
    </source>
</evidence>
<dbReference type="RefSeq" id="WP_113971410.1">
    <property type="nucleotide sequence ID" value="NZ_QNRJ01000030.1"/>
</dbReference>
<keyword evidence="9 10" id="KW-0413">Isomerase</keyword>
<evidence type="ECO:0000259" key="11">
    <source>
        <dbReference type="Pfam" id="PF00697"/>
    </source>
</evidence>
<sequence length="207" mass="23100">MTKVKVCGIRRQEEALWALEAGADAIGFVFADSKRKVDVESAAIISASLPSHVLKVGVFVNEAKEKMEEIFRTVNLDYVQLHGDESVQFCEGLHLPCIKAISIKEKEDLDGIEHFGGEMILVDSGKGPHRGGNGTTFNWDYVDELNIPQQLILAGGLNLDNVREAITKVRPYMVDVSSGVETDGKKDRRKIESFIREAKSVYRFFKQ</sequence>
<dbReference type="GO" id="GO:0000162">
    <property type="term" value="P:L-tryptophan biosynthetic process"/>
    <property type="evidence" value="ECO:0007669"/>
    <property type="project" value="UniProtKB-UniRule"/>
</dbReference>
<dbReference type="PANTHER" id="PTHR42894">
    <property type="entry name" value="N-(5'-PHOSPHORIBOSYL)ANTHRANILATE ISOMERASE"/>
    <property type="match status" value="1"/>
</dbReference>
<dbReference type="OrthoDB" id="9786954at2"/>
<evidence type="ECO:0000256" key="5">
    <source>
        <dbReference type="ARBA" id="ARBA00022272"/>
    </source>
</evidence>
<gene>
    <name evidence="10" type="primary">trpF</name>
    <name evidence="12" type="ORF">DET59_13031</name>
</gene>
<organism evidence="12 13">
    <name type="scientific">Rossellomorea aquimaris</name>
    <dbReference type="NCBI Taxonomy" id="189382"/>
    <lineage>
        <taxon>Bacteria</taxon>
        <taxon>Bacillati</taxon>
        <taxon>Bacillota</taxon>
        <taxon>Bacilli</taxon>
        <taxon>Bacillales</taxon>
        <taxon>Bacillaceae</taxon>
        <taxon>Rossellomorea</taxon>
    </lineage>
</organism>
<evidence type="ECO:0000256" key="6">
    <source>
        <dbReference type="ARBA" id="ARBA00022605"/>
    </source>
</evidence>
<dbReference type="Pfam" id="PF00697">
    <property type="entry name" value="PRAI"/>
    <property type="match status" value="1"/>
</dbReference>
<dbReference type="Gene3D" id="3.20.20.70">
    <property type="entry name" value="Aldolase class I"/>
    <property type="match status" value="1"/>
</dbReference>
<dbReference type="UniPathway" id="UPA00035">
    <property type="reaction ID" value="UER00042"/>
</dbReference>
<evidence type="ECO:0000313" key="12">
    <source>
        <dbReference type="EMBL" id="RBO99673.1"/>
    </source>
</evidence>
<evidence type="ECO:0000256" key="3">
    <source>
        <dbReference type="ARBA" id="ARBA00007571"/>
    </source>
</evidence>
<evidence type="ECO:0000256" key="8">
    <source>
        <dbReference type="ARBA" id="ARBA00023141"/>
    </source>
</evidence>
<dbReference type="CDD" id="cd00405">
    <property type="entry name" value="PRAI"/>
    <property type="match status" value="1"/>
</dbReference>
<dbReference type="AlphaFoldDB" id="A0A366EBA7"/>
<comment type="similarity">
    <text evidence="3 10">Belongs to the TrpF family.</text>
</comment>
<dbReference type="InterPro" id="IPR011060">
    <property type="entry name" value="RibuloseP-bd_barrel"/>
</dbReference>
<keyword evidence="7 10" id="KW-0822">Tryptophan biosynthesis</keyword>
<dbReference type="PANTHER" id="PTHR42894:SF1">
    <property type="entry name" value="N-(5'-PHOSPHORIBOSYL)ANTHRANILATE ISOMERASE"/>
    <property type="match status" value="1"/>
</dbReference>
<dbReference type="FunFam" id="3.20.20.70:FF:000075">
    <property type="entry name" value="Tryptophan biosynthesis protein TRP1"/>
    <property type="match status" value="1"/>
</dbReference>
<name>A0A366EBA7_9BACI</name>
<dbReference type="InterPro" id="IPR044643">
    <property type="entry name" value="TrpF_fam"/>
</dbReference>
<dbReference type="InterPro" id="IPR013785">
    <property type="entry name" value="Aldolase_TIM"/>
</dbReference>
<evidence type="ECO:0000313" key="13">
    <source>
        <dbReference type="Proteomes" id="UP000252118"/>
    </source>
</evidence>
<dbReference type="GO" id="GO:0004640">
    <property type="term" value="F:phosphoribosylanthranilate isomerase activity"/>
    <property type="evidence" value="ECO:0007669"/>
    <property type="project" value="UniProtKB-UniRule"/>
</dbReference>
<dbReference type="EMBL" id="QNRJ01000030">
    <property type="protein sequence ID" value="RBO99673.1"/>
    <property type="molecule type" value="Genomic_DNA"/>
</dbReference>
<dbReference type="EC" id="5.3.1.24" evidence="4 10"/>
<proteinExistence type="inferred from homology"/>